<dbReference type="OrthoDB" id="429374at2759"/>
<keyword evidence="2" id="KW-1185">Reference proteome</keyword>
<comment type="caution">
    <text evidence="1">The sequence shown here is derived from an EMBL/GenBank/DDBJ whole genome shotgun (WGS) entry which is preliminary data.</text>
</comment>
<dbReference type="AlphaFoldDB" id="A0A813FRX4"/>
<dbReference type="Proteomes" id="UP000654075">
    <property type="component" value="Unassembled WGS sequence"/>
</dbReference>
<feature type="non-terminal residue" evidence="1">
    <location>
        <position position="199"/>
    </location>
</feature>
<protein>
    <submittedName>
        <fullName evidence="1">Uncharacterized protein</fullName>
    </submittedName>
</protein>
<reference evidence="1" key="1">
    <citation type="submission" date="2021-02" db="EMBL/GenBank/DDBJ databases">
        <authorList>
            <person name="Dougan E. K."/>
            <person name="Rhodes N."/>
            <person name="Thang M."/>
            <person name="Chan C."/>
        </authorList>
    </citation>
    <scope>NUCLEOTIDE SEQUENCE</scope>
</reference>
<dbReference type="EMBL" id="CAJNNV010025249">
    <property type="protein sequence ID" value="CAE8613398.1"/>
    <property type="molecule type" value="Genomic_DNA"/>
</dbReference>
<accession>A0A813FRX4</accession>
<gene>
    <name evidence="1" type="ORF">PGLA1383_LOCUS31168</name>
</gene>
<name>A0A813FRX4_POLGL</name>
<organism evidence="1 2">
    <name type="scientific">Polarella glacialis</name>
    <name type="common">Dinoflagellate</name>
    <dbReference type="NCBI Taxonomy" id="89957"/>
    <lineage>
        <taxon>Eukaryota</taxon>
        <taxon>Sar</taxon>
        <taxon>Alveolata</taxon>
        <taxon>Dinophyceae</taxon>
        <taxon>Suessiales</taxon>
        <taxon>Suessiaceae</taxon>
        <taxon>Polarella</taxon>
    </lineage>
</organism>
<evidence type="ECO:0000313" key="1">
    <source>
        <dbReference type="EMBL" id="CAE8613398.1"/>
    </source>
</evidence>
<sequence>VKSLVTVKQVSKEELPKRVEEVAADQLLDLLTRFQGAVERPLEAFAEHLKPALFRQIHVGTMDYMGESHESYRRTFEFIETTNTWFDTDSPERDLPATFRINLGCGYKSPSEYQALGDRARDSFKMVIKVSCVATHILKLKDFLDWWPRLYREKYSKLEPATVAFLFVYSNELYTRPIARNGSCSNGGLEQLTGPPRLR</sequence>
<evidence type="ECO:0000313" key="2">
    <source>
        <dbReference type="Proteomes" id="UP000654075"/>
    </source>
</evidence>
<proteinExistence type="predicted"/>